<feature type="coiled-coil region" evidence="1">
    <location>
        <begin position="38"/>
        <end position="86"/>
    </location>
</feature>
<dbReference type="KEGG" id="tva:4770642"/>
<feature type="coiled-coil region" evidence="1">
    <location>
        <begin position="120"/>
        <end position="154"/>
    </location>
</feature>
<protein>
    <submittedName>
        <fullName evidence="2">Uncharacterized protein</fullName>
    </submittedName>
</protein>
<dbReference type="AlphaFoldDB" id="A2E3N8"/>
<evidence type="ECO:0000313" key="2">
    <source>
        <dbReference type="EMBL" id="EAY12676.1"/>
    </source>
</evidence>
<dbReference type="InParanoid" id="A2E3N8"/>
<organism evidence="2 3">
    <name type="scientific">Trichomonas vaginalis (strain ATCC PRA-98 / G3)</name>
    <dbReference type="NCBI Taxonomy" id="412133"/>
    <lineage>
        <taxon>Eukaryota</taxon>
        <taxon>Metamonada</taxon>
        <taxon>Parabasalia</taxon>
        <taxon>Trichomonadida</taxon>
        <taxon>Trichomonadidae</taxon>
        <taxon>Trichomonas</taxon>
    </lineage>
</organism>
<sequence length="162" mass="19309">MDQFQEIADNFKKLQILDQKLNELKSRAEAPAEKPVQVKEENVELQLLLEELEQQQKISVQLSEYNTKLQKRLQKKKSTLIKVQDEFDVFKKSQNDFIQKRKKVFQEQQDIEEQNALKEEKRLKSSLQLLLDRNRNLKDEKQLIENKLAVMKNNSAKNKKKN</sequence>
<evidence type="ECO:0000313" key="3">
    <source>
        <dbReference type="Proteomes" id="UP000001542"/>
    </source>
</evidence>
<reference evidence="2" key="2">
    <citation type="journal article" date="2007" name="Science">
        <title>Draft genome sequence of the sexually transmitted pathogen Trichomonas vaginalis.</title>
        <authorList>
            <person name="Carlton J.M."/>
            <person name="Hirt R.P."/>
            <person name="Silva J.C."/>
            <person name="Delcher A.L."/>
            <person name="Schatz M."/>
            <person name="Zhao Q."/>
            <person name="Wortman J.R."/>
            <person name="Bidwell S.L."/>
            <person name="Alsmark U.C.M."/>
            <person name="Besteiro S."/>
            <person name="Sicheritz-Ponten T."/>
            <person name="Noel C.J."/>
            <person name="Dacks J.B."/>
            <person name="Foster P.G."/>
            <person name="Simillion C."/>
            <person name="Van de Peer Y."/>
            <person name="Miranda-Saavedra D."/>
            <person name="Barton G.J."/>
            <person name="Westrop G.D."/>
            <person name="Mueller S."/>
            <person name="Dessi D."/>
            <person name="Fiori P.L."/>
            <person name="Ren Q."/>
            <person name="Paulsen I."/>
            <person name="Zhang H."/>
            <person name="Bastida-Corcuera F.D."/>
            <person name="Simoes-Barbosa A."/>
            <person name="Brown M.T."/>
            <person name="Hayes R.D."/>
            <person name="Mukherjee M."/>
            <person name="Okumura C.Y."/>
            <person name="Schneider R."/>
            <person name="Smith A.J."/>
            <person name="Vanacova S."/>
            <person name="Villalvazo M."/>
            <person name="Haas B.J."/>
            <person name="Pertea M."/>
            <person name="Feldblyum T.V."/>
            <person name="Utterback T.R."/>
            <person name="Shu C.L."/>
            <person name="Osoegawa K."/>
            <person name="de Jong P.J."/>
            <person name="Hrdy I."/>
            <person name="Horvathova L."/>
            <person name="Zubacova Z."/>
            <person name="Dolezal P."/>
            <person name="Malik S.B."/>
            <person name="Logsdon J.M. Jr."/>
            <person name="Henze K."/>
            <person name="Gupta A."/>
            <person name="Wang C.C."/>
            <person name="Dunne R.L."/>
            <person name="Upcroft J.A."/>
            <person name="Upcroft P."/>
            <person name="White O."/>
            <person name="Salzberg S.L."/>
            <person name="Tang P."/>
            <person name="Chiu C.-H."/>
            <person name="Lee Y.-S."/>
            <person name="Embley T.M."/>
            <person name="Coombs G.H."/>
            <person name="Mottram J.C."/>
            <person name="Tachezy J."/>
            <person name="Fraser-Liggett C.M."/>
            <person name="Johnson P.J."/>
        </authorList>
    </citation>
    <scope>NUCLEOTIDE SEQUENCE [LARGE SCALE GENOMIC DNA]</scope>
    <source>
        <strain evidence="2">G3</strain>
    </source>
</reference>
<accession>A2E3N8</accession>
<dbReference type="OrthoDB" id="10626962at2759"/>
<gene>
    <name evidence="2" type="ORF">TVAG_116980</name>
</gene>
<proteinExistence type="predicted"/>
<keyword evidence="1" id="KW-0175">Coiled coil</keyword>
<keyword evidence="3" id="KW-1185">Reference proteome</keyword>
<dbReference type="SMR" id="A2E3N8"/>
<dbReference type="Proteomes" id="UP000001542">
    <property type="component" value="Unassembled WGS sequence"/>
</dbReference>
<evidence type="ECO:0000256" key="1">
    <source>
        <dbReference type="SAM" id="Coils"/>
    </source>
</evidence>
<reference evidence="2" key="1">
    <citation type="submission" date="2006-10" db="EMBL/GenBank/DDBJ databases">
        <authorList>
            <person name="Amadeo P."/>
            <person name="Zhao Q."/>
            <person name="Wortman J."/>
            <person name="Fraser-Liggett C."/>
            <person name="Carlton J."/>
        </authorList>
    </citation>
    <scope>NUCLEOTIDE SEQUENCE</scope>
    <source>
        <strain evidence="2">G3</strain>
    </source>
</reference>
<dbReference type="VEuPathDB" id="TrichDB:TVAG_116980"/>
<dbReference type="RefSeq" id="XP_001324899.1">
    <property type="nucleotide sequence ID" value="XM_001324864.1"/>
</dbReference>
<dbReference type="EMBL" id="DS113297">
    <property type="protein sequence ID" value="EAY12676.1"/>
    <property type="molecule type" value="Genomic_DNA"/>
</dbReference>
<name>A2E3N8_TRIV3</name>
<dbReference type="VEuPathDB" id="TrichDB:TVAGG3_0507860"/>